<name>A0A382C8Z4_9ZZZZ</name>
<dbReference type="Gene3D" id="3.40.80.10">
    <property type="entry name" value="Peptidoglycan recognition protein-like"/>
    <property type="match status" value="1"/>
</dbReference>
<dbReference type="SUPFAM" id="SSF47090">
    <property type="entry name" value="PGBD-like"/>
    <property type="match status" value="1"/>
</dbReference>
<dbReference type="GO" id="GO:0008745">
    <property type="term" value="F:N-acetylmuramoyl-L-alanine amidase activity"/>
    <property type="evidence" value="ECO:0007669"/>
    <property type="project" value="UniProtKB-EC"/>
</dbReference>
<evidence type="ECO:0000256" key="1">
    <source>
        <dbReference type="ARBA" id="ARBA00001561"/>
    </source>
</evidence>
<organism evidence="6">
    <name type="scientific">marine metagenome</name>
    <dbReference type="NCBI Taxonomy" id="408172"/>
    <lineage>
        <taxon>unclassified sequences</taxon>
        <taxon>metagenomes</taxon>
        <taxon>ecological metagenomes</taxon>
    </lineage>
</organism>
<dbReference type="InterPro" id="IPR036505">
    <property type="entry name" value="Amidase/PGRP_sf"/>
</dbReference>
<dbReference type="InterPro" id="IPR036365">
    <property type="entry name" value="PGBD-like_sf"/>
</dbReference>
<dbReference type="PANTHER" id="PTHR30417">
    <property type="entry name" value="N-ACETYLMURAMOYL-L-ALANINE AMIDASE AMID"/>
    <property type="match status" value="1"/>
</dbReference>
<dbReference type="AlphaFoldDB" id="A0A382C8Z4"/>
<evidence type="ECO:0000259" key="5">
    <source>
        <dbReference type="SMART" id="SM00644"/>
    </source>
</evidence>
<evidence type="ECO:0000313" key="6">
    <source>
        <dbReference type="EMBL" id="SVB22585.1"/>
    </source>
</evidence>
<dbReference type="CDD" id="cd06583">
    <property type="entry name" value="PGRP"/>
    <property type="match status" value="1"/>
</dbReference>
<dbReference type="EMBL" id="UINC01033383">
    <property type="protein sequence ID" value="SVB22585.1"/>
    <property type="molecule type" value="Genomic_DNA"/>
</dbReference>
<dbReference type="PANTHER" id="PTHR30417:SF1">
    <property type="entry name" value="N-ACETYLMURAMOYL-L-ALANINE AMIDASE AMID"/>
    <property type="match status" value="1"/>
</dbReference>
<feature type="domain" description="N-acetylmuramoyl-L-alanine amidase" evidence="5">
    <location>
        <begin position="1"/>
        <end position="100"/>
    </location>
</feature>
<dbReference type="GO" id="GO:0009253">
    <property type="term" value="P:peptidoglycan catabolic process"/>
    <property type="evidence" value="ECO:0007669"/>
    <property type="project" value="InterPro"/>
</dbReference>
<evidence type="ECO:0000256" key="2">
    <source>
        <dbReference type="ARBA" id="ARBA00011901"/>
    </source>
</evidence>
<protein>
    <recommendedName>
        <fullName evidence="2">N-acetylmuramoyl-L-alanine amidase</fullName>
        <ecNumber evidence="2">3.5.1.28</ecNumber>
    </recommendedName>
</protein>
<gene>
    <name evidence="6" type="ORF">METZ01_LOCUS175439</name>
</gene>
<keyword evidence="3" id="KW-0378">Hydrolase</keyword>
<dbReference type="GO" id="GO:0009254">
    <property type="term" value="P:peptidoglycan turnover"/>
    <property type="evidence" value="ECO:0007669"/>
    <property type="project" value="TreeGrafter"/>
</dbReference>
<keyword evidence="4" id="KW-0961">Cell wall biogenesis/degradation</keyword>
<accession>A0A382C8Z4</accession>
<reference evidence="6" key="1">
    <citation type="submission" date="2018-05" db="EMBL/GenBank/DDBJ databases">
        <authorList>
            <person name="Lanie J.A."/>
            <person name="Ng W.-L."/>
            <person name="Kazmierczak K.M."/>
            <person name="Andrzejewski T.M."/>
            <person name="Davidsen T.M."/>
            <person name="Wayne K.J."/>
            <person name="Tettelin H."/>
            <person name="Glass J.I."/>
            <person name="Rusch D."/>
            <person name="Podicherti R."/>
            <person name="Tsui H.-C.T."/>
            <person name="Winkler M.E."/>
        </authorList>
    </citation>
    <scope>NUCLEOTIDE SEQUENCE</scope>
</reference>
<comment type="catalytic activity">
    <reaction evidence="1">
        <text>Hydrolyzes the link between N-acetylmuramoyl residues and L-amino acid residues in certain cell-wall glycopeptides.</text>
        <dbReference type="EC" id="3.5.1.28"/>
    </reaction>
</comment>
<sequence>KKVSSHYLISQQGDIYNLVSEKMRAWHAGISYWKSETDINSASIGIELDYSPNHKNNIFKKKMIKSLINLIKMLKKKYNIHNNNILGHSDISPYRKLDPGPKFPWKKLAKFDLAYFPSTKKNKKQLNLEAWFKKNKLTRKKNIALFILGYIGYDISLSIEKSNFFQYLIKSYQYHYFSNNISCKLDNKTYDLLLSHFINLLLTSYKK</sequence>
<proteinExistence type="predicted"/>
<dbReference type="Pfam" id="PF01510">
    <property type="entry name" value="Amidase_2"/>
    <property type="match status" value="1"/>
</dbReference>
<evidence type="ECO:0000256" key="3">
    <source>
        <dbReference type="ARBA" id="ARBA00022801"/>
    </source>
</evidence>
<feature type="non-terminal residue" evidence="6">
    <location>
        <position position="1"/>
    </location>
</feature>
<dbReference type="SUPFAM" id="SSF55846">
    <property type="entry name" value="N-acetylmuramoyl-L-alanine amidase-like"/>
    <property type="match status" value="1"/>
</dbReference>
<dbReference type="InterPro" id="IPR051206">
    <property type="entry name" value="NAMLAA_amidase_2"/>
</dbReference>
<dbReference type="InterPro" id="IPR002502">
    <property type="entry name" value="Amidase_domain"/>
</dbReference>
<dbReference type="SMART" id="SM00644">
    <property type="entry name" value="Ami_2"/>
    <property type="match status" value="1"/>
</dbReference>
<dbReference type="GO" id="GO:0071555">
    <property type="term" value="P:cell wall organization"/>
    <property type="evidence" value="ECO:0007669"/>
    <property type="project" value="UniProtKB-KW"/>
</dbReference>
<evidence type="ECO:0000256" key="4">
    <source>
        <dbReference type="ARBA" id="ARBA00023316"/>
    </source>
</evidence>
<dbReference type="EC" id="3.5.1.28" evidence="2"/>